<name>A0A1A9Z882_GLOPL</name>
<dbReference type="AlphaFoldDB" id="A0A1A9Z882"/>
<accession>A0A1A9Z882</accession>
<evidence type="ECO:0000313" key="2">
    <source>
        <dbReference type="Proteomes" id="UP000092445"/>
    </source>
</evidence>
<proteinExistence type="predicted"/>
<dbReference type="EnsemblMetazoa" id="GPAI006735-RA">
    <property type="protein sequence ID" value="GPAI006735-PA"/>
    <property type="gene ID" value="GPAI006735"/>
</dbReference>
<keyword evidence="2" id="KW-1185">Reference proteome</keyword>
<organism evidence="1 2">
    <name type="scientific">Glossina pallidipes</name>
    <name type="common">Tsetse fly</name>
    <dbReference type="NCBI Taxonomy" id="7398"/>
    <lineage>
        <taxon>Eukaryota</taxon>
        <taxon>Metazoa</taxon>
        <taxon>Ecdysozoa</taxon>
        <taxon>Arthropoda</taxon>
        <taxon>Hexapoda</taxon>
        <taxon>Insecta</taxon>
        <taxon>Pterygota</taxon>
        <taxon>Neoptera</taxon>
        <taxon>Endopterygota</taxon>
        <taxon>Diptera</taxon>
        <taxon>Brachycera</taxon>
        <taxon>Muscomorpha</taxon>
        <taxon>Hippoboscoidea</taxon>
        <taxon>Glossinidae</taxon>
        <taxon>Glossina</taxon>
    </lineage>
</organism>
<dbReference type="Proteomes" id="UP000092445">
    <property type="component" value="Unassembled WGS sequence"/>
</dbReference>
<sequence length="187" mass="20729">MYLEPIREPPHQNSVRLEPCKKIAAIQGHCPLGASTPPTIRPAEYSCWPQSSGSIMFSLPFESNGLSVVLVIGFMCGINTRLGEGEGLKTVDGSGIGQHTPGTNRLLKQSDSRKLLRFKSKAGQLLKSSQRPGRPLGVLQRFSTSFGADSLFTNESISTIQTFPFKNFLFYLWHIFYRLLTHGLTEN</sequence>
<dbReference type="VEuPathDB" id="VectorBase:GPAI006735"/>
<evidence type="ECO:0000313" key="1">
    <source>
        <dbReference type="EnsemblMetazoa" id="GPAI006735-PA"/>
    </source>
</evidence>
<reference evidence="2" key="1">
    <citation type="submission" date="2014-03" db="EMBL/GenBank/DDBJ databases">
        <authorList>
            <person name="Aksoy S."/>
            <person name="Warren W."/>
            <person name="Wilson R.K."/>
        </authorList>
    </citation>
    <scope>NUCLEOTIDE SEQUENCE [LARGE SCALE GENOMIC DNA]</scope>
    <source>
        <strain evidence="2">IAEA</strain>
    </source>
</reference>
<protein>
    <submittedName>
        <fullName evidence="1">Uncharacterized protein</fullName>
    </submittedName>
</protein>
<reference evidence="1" key="2">
    <citation type="submission" date="2020-05" db="UniProtKB">
        <authorList>
            <consortium name="EnsemblMetazoa"/>
        </authorList>
    </citation>
    <scope>IDENTIFICATION</scope>
    <source>
        <strain evidence="1">IAEA</strain>
    </source>
</reference>